<dbReference type="EMBL" id="JABVXQ010000004">
    <property type="protein sequence ID" value="KAF6114635.1"/>
    <property type="molecule type" value="Genomic_DNA"/>
</dbReference>
<accession>A0A834ASB1</accession>
<reference evidence="2 3" key="1">
    <citation type="journal article" date="2020" name="Nature">
        <title>Six reference-quality genomes reveal evolution of bat adaptations.</title>
        <authorList>
            <person name="Jebb D."/>
            <person name="Huang Z."/>
            <person name="Pippel M."/>
            <person name="Hughes G.M."/>
            <person name="Lavrichenko K."/>
            <person name="Devanna P."/>
            <person name="Winkler S."/>
            <person name="Jermiin L.S."/>
            <person name="Skirmuntt E.C."/>
            <person name="Katzourakis A."/>
            <person name="Burkitt-Gray L."/>
            <person name="Ray D.A."/>
            <person name="Sullivan K.A.M."/>
            <person name="Roscito J.G."/>
            <person name="Kirilenko B.M."/>
            <person name="Davalos L.M."/>
            <person name="Corthals A.P."/>
            <person name="Power M.L."/>
            <person name="Jones G."/>
            <person name="Ransome R.D."/>
            <person name="Dechmann D.K.N."/>
            <person name="Locatelli A.G."/>
            <person name="Puechmaille S.J."/>
            <person name="Fedrigo O."/>
            <person name="Jarvis E.D."/>
            <person name="Hiller M."/>
            <person name="Vernes S.C."/>
            <person name="Myers E.W."/>
            <person name="Teeling E.C."/>
        </authorList>
    </citation>
    <scope>NUCLEOTIDE SEQUENCE [LARGE SCALE GENOMIC DNA]</scope>
    <source>
        <strain evidence="2">Bat1K_MPI-CBG_1</strain>
    </source>
</reference>
<evidence type="ECO:0000256" key="1">
    <source>
        <dbReference type="SAM" id="MobiDB-lite"/>
    </source>
</evidence>
<feature type="compositionally biased region" description="Polar residues" evidence="1">
    <location>
        <begin position="73"/>
        <end position="83"/>
    </location>
</feature>
<proteinExistence type="predicted"/>
<evidence type="ECO:0000313" key="2">
    <source>
        <dbReference type="EMBL" id="KAF6114635.1"/>
    </source>
</evidence>
<protein>
    <submittedName>
        <fullName evidence="2">Uncharacterized protein</fullName>
    </submittedName>
</protein>
<feature type="compositionally biased region" description="Polar residues" evidence="1">
    <location>
        <begin position="108"/>
        <end position="118"/>
    </location>
</feature>
<sequence length="130" mass="14366">MREMHTPHACILSFYVVHTSRPKMITFSSPSQNLHLESVPTMNMGGRIGGRGQVAMPPAEGEGQAHQVDKGQNRNQDLVTADTQRVPLPGHWNSHTWERQKTDRGLPSTPSSHPNTDNALCHLVPEEASI</sequence>
<evidence type="ECO:0000313" key="3">
    <source>
        <dbReference type="Proteomes" id="UP000664940"/>
    </source>
</evidence>
<dbReference type="Proteomes" id="UP000664940">
    <property type="component" value="Unassembled WGS sequence"/>
</dbReference>
<name>A0A834ASB1_9CHIR</name>
<gene>
    <name evidence="2" type="ORF">HJG60_010596</name>
</gene>
<comment type="caution">
    <text evidence="2">The sequence shown here is derived from an EMBL/GenBank/DDBJ whole genome shotgun (WGS) entry which is preliminary data.</text>
</comment>
<organism evidence="2 3">
    <name type="scientific">Phyllostomus discolor</name>
    <name type="common">pale spear-nosed bat</name>
    <dbReference type="NCBI Taxonomy" id="89673"/>
    <lineage>
        <taxon>Eukaryota</taxon>
        <taxon>Metazoa</taxon>
        <taxon>Chordata</taxon>
        <taxon>Craniata</taxon>
        <taxon>Vertebrata</taxon>
        <taxon>Euteleostomi</taxon>
        <taxon>Mammalia</taxon>
        <taxon>Eutheria</taxon>
        <taxon>Laurasiatheria</taxon>
        <taxon>Chiroptera</taxon>
        <taxon>Yangochiroptera</taxon>
        <taxon>Phyllostomidae</taxon>
        <taxon>Phyllostominae</taxon>
        <taxon>Phyllostomus</taxon>
    </lineage>
</organism>
<feature type="region of interest" description="Disordered" evidence="1">
    <location>
        <begin position="39"/>
        <end position="130"/>
    </location>
</feature>
<dbReference type="AlphaFoldDB" id="A0A834ASB1"/>